<evidence type="ECO:0000313" key="2">
    <source>
        <dbReference type="EMBL" id="EXJ90097.1"/>
    </source>
</evidence>
<accession>W9YB59</accession>
<dbReference type="Proteomes" id="UP000019478">
    <property type="component" value="Unassembled WGS sequence"/>
</dbReference>
<dbReference type="Pfam" id="PF12417">
    <property type="entry name" value="DUF3669"/>
    <property type="match status" value="1"/>
</dbReference>
<proteinExistence type="predicted"/>
<dbReference type="GeneID" id="19167294"/>
<gene>
    <name evidence="2" type="ORF">A1O3_03166</name>
</gene>
<dbReference type="AlphaFoldDB" id="W9YB59"/>
<name>W9YB59_9EURO</name>
<dbReference type="PANTHER" id="PTHR40780">
    <property type="entry name" value="DUF3669 DOMAIN-CONTAINING PROTEIN"/>
    <property type="match status" value="1"/>
</dbReference>
<protein>
    <recommendedName>
        <fullName evidence="1">DUF3669 domain-containing protein</fullName>
    </recommendedName>
</protein>
<feature type="domain" description="DUF3669" evidence="1">
    <location>
        <begin position="323"/>
        <end position="386"/>
    </location>
</feature>
<organism evidence="2 3">
    <name type="scientific">Capronia epimyces CBS 606.96</name>
    <dbReference type="NCBI Taxonomy" id="1182542"/>
    <lineage>
        <taxon>Eukaryota</taxon>
        <taxon>Fungi</taxon>
        <taxon>Dikarya</taxon>
        <taxon>Ascomycota</taxon>
        <taxon>Pezizomycotina</taxon>
        <taxon>Eurotiomycetes</taxon>
        <taxon>Chaetothyriomycetidae</taxon>
        <taxon>Chaetothyriales</taxon>
        <taxon>Herpotrichiellaceae</taxon>
        <taxon>Capronia</taxon>
    </lineage>
</organism>
<dbReference type="OrthoDB" id="2993351at2759"/>
<keyword evidence="3" id="KW-1185">Reference proteome</keyword>
<evidence type="ECO:0000313" key="3">
    <source>
        <dbReference type="Proteomes" id="UP000019478"/>
    </source>
</evidence>
<dbReference type="eggNOG" id="ENOG502S9QG">
    <property type="taxonomic scope" value="Eukaryota"/>
</dbReference>
<reference evidence="2 3" key="1">
    <citation type="submission" date="2013-03" db="EMBL/GenBank/DDBJ databases">
        <title>The Genome Sequence of Capronia epimyces CBS 606.96.</title>
        <authorList>
            <consortium name="The Broad Institute Genomics Platform"/>
            <person name="Cuomo C."/>
            <person name="de Hoog S."/>
            <person name="Gorbushina A."/>
            <person name="Walker B."/>
            <person name="Young S.K."/>
            <person name="Zeng Q."/>
            <person name="Gargeya S."/>
            <person name="Fitzgerald M."/>
            <person name="Haas B."/>
            <person name="Abouelleil A."/>
            <person name="Allen A.W."/>
            <person name="Alvarado L."/>
            <person name="Arachchi H.M."/>
            <person name="Berlin A.M."/>
            <person name="Chapman S.B."/>
            <person name="Gainer-Dewar J."/>
            <person name="Goldberg J."/>
            <person name="Griggs A."/>
            <person name="Gujja S."/>
            <person name="Hansen M."/>
            <person name="Howarth C."/>
            <person name="Imamovic A."/>
            <person name="Ireland A."/>
            <person name="Larimer J."/>
            <person name="McCowan C."/>
            <person name="Murphy C."/>
            <person name="Pearson M."/>
            <person name="Poon T.W."/>
            <person name="Priest M."/>
            <person name="Roberts A."/>
            <person name="Saif S."/>
            <person name="Shea T."/>
            <person name="Sisk P."/>
            <person name="Sykes S."/>
            <person name="Wortman J."/>
            <person name="Nusbaum C."/>
            <person name="Birren B."/>
        </authorList>
    </citation>
    <scope>NUCLEOTIDE SEQUENCE [LARGE SCALE GENOMIC DNA]</scope>
    <source>
        <strain evidence="2 3">CBS 606.96</strain>
    </source>
</reference>
<dbReference type="HOGENOM" id="CLU_039531_0_0_1"/>
<dbReference type="EMBL" id="AMGY01000002">
    <property type="protein sequence ID" value="EXJ90097.1"/>
    <property type="molecule type" value="Genomic_DNA"/>
</dbReference>
<dbReference type="PANTHER" id="PTHR40780:SF2">
    <property type="entry name" value="DUF3669 DOMAIN-CONTAINING PROTEIN"/>
    <property type="match status" value="1"/>
</dbReference>
<evidence type="ECO:0000259" key="1">
    <source>
        <dbReference type="Pfam" id="PF12417"/>
    </source>
</evidence>
<comment type="caution">
    <text evidence="2">The sequence shown here is derived from an EMBL/GenBank/DDBJ whole genome shotgun (WGS) entry which is preliminary data.</text>
</comment>
<dbReference type="RefSeq" id="XP_007731494.1">
    <property type="nucleotide sequence ID" value="XM_007733304.1"/>
</dbReference>
<sequence length="411" mass="46823">MSRRQQSRNDSSIDSITESLKSLMATGLRYAGDLSGLTFLDETFLREHGPEQVLHHMLSTKSYILTTSTLVEKNQDAYNHPEMKSFVKVGQGQCGTVWALTGTTMVLKVPNDGKKDQLYNDYCQHAAVEEAFRSTFSVFRRHINLPSCQTWLGPHNELFWKDHAKFLPKGFQSTYGIVSTRIFPVPLPVCSAIVDACAPRSVKNNKESFLAQPENKDCLIRIYLGRRQERSSMNAFRLRNFDMTVNEMEYSRLDTHLYAESMGHALAIMHWKAGVDGNDVEFVFGSSPEIRLRPTAAELACLTADQAERLSSELDFKHRSLGIWLLDFDQCQRFEEGPQGVKQLERAFYFNDPYYPRPASKDPKDRVLWTTFKDSYLEASAEFTDSKMPQQFIDAVEAEGIKRSSGRSLFG</sequence>
<dbReference type="InterPro" id="IPR022137">
    <property type="entry name" value="Znf_prot_DUF3669"/>
</dbReference>